<feature type="domain" description="Glycoside hydrolase 131 catalytic N-terminal" evidence="2">
    <location>
        <begin position="31"/>
        <end position="271"/>
    </location>
</feature>
<proteinExistence type="predicted"/>
<dbReference type="InterPro" id="IPR041524">
    <property type="entry name" value="GH131_N"/>
</dbReference>
<comment type="caution">
    <text evidence="3">The sequence shown here is derived from an EMBL/GenBank/DDBJ whole genome shotgun (WGS) entry which is preliminary data.</text>
</comment>
<protein>
    <recommendedName>
        <fullName evidence="2">Glycoside hydrolase 131 catalytic N-terminal domain-containing protein</fullName>
    </recommendedName>
</protein>
<feature type="chain" id="PRO_5046720582" description="Glycoside hydrolase 131 catalytic N-terminal domain-containing protein" evidence="1">
    <location>
        <begin position="17"/>
        <end position="275"/>
    </location>
</feature>
<feature type="signal peptide" evidence="1">
    <location>
        <begin position="1"/>
        <end position="16"/>
    </location>
</feature>
<accession>A0ABY0HA35</accession>
<dbReference type="Gene3D" id="2.60.120.1160">
    <property type="match status" value="1"/>
</dbReference>
<evidence type="ECO:0000259" key="2">
    <source>
        <dbReference type="Pfam" id="PF18271"/>
    </source>
</evidence>
<gene>
    <name evidence="3" type="ORF">DL762_003593</name>
</gene>
<dbReference type="EMBL" id="QJNS01000083">
    <property type="protein sequence ID" value="RYO88667.1"/>
    <property type="molecule type" value="Genomic_DNA"/>
</dbReference>
<keyword evidence="4" id="KW-1185">Reference proteome</keyword>
<keyword evidence="1" id="KW-0732">Signal</keyword>
<sequence>MVPSAFLFGLFAFAVARPPFKRGTGTVKCPIVLDGRVPVDTELFDFDSSATSPFNPDFIRGPEKFSEILLFPDVPNSRFDDESYKSVEVTINDQSVFQSQKGFRRIGLQIQGDENTGGPGTVGVRTLHWSVKQDPARTLNLTHEYLNVWHETSTTGTIIGQSGNENTFKILDRENIEVWSTPINCEEWQNFAVTLDFNKNTLQVYYSIGDAPLEAVTPALSNNNAGQGQYQMGILKKPTGTDDVVNSGFQETGLDEGQIYGGIFLEDSTDGCVSL</sequence>
<evidence type="ECO:0000313" key="3">
    <source>
        <dbReference type="EMBL" id="RYO88667.1"/>
    </source>
</evidence>
<evidence type="ECO:0000313" key="4">
    <source>
        <dbReference type="Proteomes" id="UP000294003"/>
    </source>
</evidence>
<organism evidence="3 4">
    <name type="scientific">Monosporascus cannonballus</name>
    <dbReference type="NCBI Taxonomy" id="155416"/>
    <lineage>
        <taxon>Eukaryota</taxon>
        <taxon>Fungi</taxon>
        <taxon>Dikarya</taxon>
        <taxon>Ascomycota</taxon>
        <taxon>Pezizomycotina</taxon>
        <taxon>Sordariomycetes</taxon>
        <taxon>Xylariomycetidae</taxon>
        <taxon>Xylariales</taxon>
        <taxon>Xylariales incertae sedis</taxon>
        <taxon>Monosporascus</taxon>
    </lineage>
</organism>
<name>A0ABY0HA35_9PEZI</name>
<dbReference type="Pfam" id="PF18271">
    <property type="entry name" value="GH131_N"/>
    <property type="match status" value="1"/>
</dbReference>
<dbReference type="PANTHER" id="PTHR34612:SF4">
    <property type="entry name" value="GLYCOSIDE HYDROLASE 131 CATALYTIC N-TERMINAL DOMAIN-CONTAINING PROTEIN"/>
    <property type="match status" value="1"/>
</dbReference>
<reference evidence="3 4" key="1">
    <citation type="submission" date="2018-06" db="EMBL/GenBank/DDBJ databases">
        <title>Complete Genomes of Monosporascus.</title>
        <authorList>
            <person name="Robinson A.J."/>
            <person name="Natvig D.O."/>
        </authorList>
    </citation>
    <scope>NUCLEOTIDE SEQUENCE [LARGE SCALE GENOMIC DNA]</scope>
    <source>
        <strain evidence="3 4">CBS 609.92</strain>
    </source>
</reference>
<dbReference type="PANTHER" id="PTHR34612">
    <property type="entry name" value="GH131_N DOMAIN-CONTAINING PROTEIN"/>
    <property type="match status" value="1"/>
</dbReference>
<evidence type="ECO:0000256" key="1">
    <source>
        <dbReference type="SAM" id="SignalP"/>
    </source>
</evidence>
<dbReference type="Proteomes" id="UP000294003">
    <property type="component" value="Unassembled WGS sequence"/>
</dbReference>